<dbReference type="Gene3D" id="1.10.150.20">
    <property type="entry name" value="5' to 3' exonuclease, C-terminal subdomain"/>
    <property type="match status" value="1"/>
</dbReference>
<evidence type="ECO:0000256" key="13">
    <source>
        <dbReference type="ARBA" id="ARBA00022842"/>
    </source>
</evidence>
<evidence type="ECO:0000256" key="1">
    <source>
        <dbReference type="ARBA" id="ARBA00001946"/>
    </source>
</evidence>
<dbReference type="InterPro" id="IPR017961">
    <property type="entry name" value="DNA_pol_Y-fam_little_finger"/>
</dbReference>
<dbReference type="GO" id="GO:0046872">
    <property type="term" value="F:metal ion binding"/>
    <property type="evidence" value="ECO:0007669"/>
    <property type="project" value="UniProtKB-KW"/>
</dbReference>
<dbReference type="GO" id="GO:0006260">
    <property type="term" value="P:DNA replication"/>
    <property type="evidence" value="ECO:0007669"/>
    <property type="project" value="UniProtKB-KW"/>
</dbReference>
<dbReference type="SUPFAM" id="SSF56672">
    <property type="entry name" value="DNA/RNA polymerases"/>
    <property type="match status" value="1"/>
</dbReference>
<evidence type="ECO:0000256" key="2">
    <source>
        <dbReference type="ARBA" id="ARBA00004496"/>
    </source>
</evidence>
<dbReference type="CDD" id="cd03586">
    <property type="entry name" value="PolY_Pol_IV_kappa"/>
    <property type="match status" value="1"/>
</dbReference>
<dbReference type="Gene3D" id="3.30.1490.100">
    <property type="entry name" value="DNA polymerase, Y-family, little finger domain"/>
    <property type="match status" value="1"/>
</dbReference>
<dbReference type="GO" id="GO:0042276">
    <property type="term" value="P:error-prone translesion synthesis"/>
    <property type="evidence" value="ECO:0007669"/>
    <property type="project" value="TreeGrafter"/>
</dbReference>
<dbReference type="InterPro" id="IPR001126">
    <property type="entry name" value="UmuC"/>
</dbReference>
<dbReference type="SUPFAM" id="SSF100879">
    <property type="entry name" value="Lesion bypass DNA polymerase (Y-family), little finger domain"/>
    <property type="match status" value="1"/>
</dbReference>
<evidence type="ECO:0000256" key="3">
    <source>
        <dbReference type="ARBA" id="ARBA00010945"/>
    </source>
</evidence>
<evidence type="ECO:0000256" key="12">
    <source>
        <dbReference type="ARBA" id="ARBA00022763"/>
    </source>
</evidence>
<evidence type="ECO:0000256" key="10">
    <source>
        <dbReference type="ARBA" id="ARBA00022705"/>
    </source>
</evidence>
<keyword evidence="6" id="KW-0515">Mutator protein</keyword>
<dbReference type="InterPro" id="IPR043128">
    <property type="entry name" value="Rev_trsase/Diguanyl_cyclase"/>
</dbReference>
<dbReference type="Gene3D" id="3.40.1170.60">
    <property type="match status" value="1"/>
</dbReference>
<dbReference type="EMBL" id="CAFBPQ010000039">
    <property type="protein sequence ID" value="CAB5028757.1"/>
    <property type="molecule type" value="Genomic_DNA"/>
</dbReference>
<dbReference type="EMBL" id="CAEZYK010000052">
    <property type="protein sequence ID" value="CAB4726051.1"/>
    <property type="molecule type" value="Genomic_DNA"/>
</dbReference>
<evidence type="ECO:0000313" key="20">
    <source>
        <dbReference type="EMBL" id="CAB4726051.1"/>
    </source>
</evidence>
<proteinExistence type="inferred from homology"/>
<dbReference type="Gene3D" id="3.30.70.270">
    <property type="match status" value="1"/>
</dbReference>
<dbReference type="Pfam" id="PF11798">
    <property type="entry name" value="IMS_HHH"/>
    <property type="match status" value="1"/>
</dbReference>
<dbReference type="Pfam" id="PF00817">
    <property type="entry name" value="IMS"/>
    <property type="match status" value="1"/>
</dbReference>
<dbReference type="InterPro" id="IPR043502">
    <property type="entry name" value="DNA/RNA_pol_sf"/>
</dbReference>
<comment type="catalytic activity">
    <reaction evidence="17">
        <text>DNA(n) + a 2'-deoxyribonucleoside 5'-triphosphate = DNA(n+1) + diphosphate</text>
        <dbReference type="Rhea" id="RHEA:22508"/>
        <dbReference type="Rhea" id="RHEA-COMP:17339"/>
        <dbReference type="Rhea" id="RHEA-COMP:17340"/>
        <dbReference type="ChEBI" id="CHEBI:33019"/>
        <dbReference type="ChEBI" id="CHEBI:61560"/>
        <dbReference type="ChEBI" id="CHEBI:173112"/>
        <dbReference type="EC" id="2.7.7.7"/>
    </reaction>
</comment>
<dbReference type="GO" id="GO:0003887">
    <property type="term" value="F:DNA-directed DNA polymerase activity"/>
    <property type="evidence" value="ECO:0007669"/>
    <property type="project" value="UniProtKB-KW"/>
</dbReference>
<evidence type="ECO:0000256" key="8">
    <source>
        <dbReference type="ARBA" id="ARBA00022679"/>
    </source>
</evidence>
<dbReference type="NCBIfam" id="NF003015">
    <property type="entry name" value="PRK03858.1"/>
    <property type="match status" value="1"/>
</dbReference>
<evidence type="ECO:0000256" key="7">
    <source>
        <dbReference type="ARBA" id="ARBA00022490"/>
    </source>
</evidence>
<dbReference type="GO" id="GO:0005829">
    <property type="term" value="C:cytosol"/>
    <property type="evidence" value="ECO:0007669"/>
    <property type="project" value="TreeGrafter"/>
</dbReference>
<dbReference type="InterPro" id="IPR036775">
    <property type="entry name" value="DNA_pol_Y-fam_lit_finger_sf"/>
</dbReference>
<keyword evidence="14" id="KW-0239">DNA-directed DNA polymerase</keyword>
<evidence type="ECO:0000256" key="4">
    <source>
        <dbReference type="ARBA" id="ARBA00011245"/>
    </source>
</evidence>
<comment type="similarity">
    <text evidence="3">Belongs to the DNA polymerase type-Y family.</text>
</comment>
<evidence type="ECO:0000256" key="5">
    <source>
        <dbReference type="ARBA" id="ARBA00012417"/>
    </source>
</evidence>
<evidence type="ECO:0000256" key="15">
    <source>
        <dbReference type="ARBA" id="ARBA00023125"/>
    </source>
</evidence>
<keyword evidence="10" id="KW-0235">DNA replication</keyword>
<feature type="compositionally biased region" description="Basic residues" evidence="18">
    <location>
        <begin position="397"/>
        <end position="408"/>
    </location>
</feature>
<evidence type="ECO:0000313" key="23">
    <source>
        <dbReference type="EMBL" id="CAB5028757.1"/>
    </source>
</evidence>
<evidence type="ECO:0000256" key="11">
    <source>
        <dbReference type="ARBA" id="ARBA00022723"/>
    </source>
</evidence>
<dbReference type="EMBL" id="CAFBOF010000050">
    <property type="protein sequence ID" value="CAB4986762.1"/>
    <property type="molecule type" value="Genomic_DNA"/>
</dbReference>
<dbReference type="NCBIfam" id="NF002882">
    <property type="entry name" value="PRK03348.1"/>
    <property type="match status" value="1"/>
</dbReference>
<organism evidence="21">
    <name type="scientific">freshwater metagenome</name>
    <dbReference type="NCBI Taxonomy" id="449393"/>
    <lineage>
        <taxon>unclassified sequences</taxon>
        <taxon>metagenomes</taxon>
        <taxon>ecological metagenomes</taxon>
    </lineage>
</organism>
<dbReference type="PANTHER" id="PTHR11076">
    <property type="entry name" value="DNA REPAIR POLYMERASE UMUC / TRANSFERASE FAMILY MEMBER"/>
    <property type="match status" value="1"/>
</dbReference>
<dbReference type="FunFam" id="3.30.1490.100:FF:000004">
    <property type="entry name" value="DNA polymerase IV"/>
    <property type="match status" value="1"/>
</dbReference>
<dbReference type="AlphaFoldDB" id="A0A6J7GPD9"/>
<evidence type="ECO:0000256" key="6">
    <source>
        <dbReference type="ARBA" id="ARBA00022457"/>
    </source>
</evidence>
<accession>A0A6J7GPD9</accession>
<dbReference type="GO" id="GO:0006281">
    <property type="term" value="P:DNA repair"/>
    <property type="evidence" value="ECO:0007669"/>
    <property type="project" value="UniProtKB-KW"/>
</dbReference>
<keyword evidence="12" id="KW-0227">DNA damage</keyword>
<dbReference type="InterPro" id="IPR024728">
    <property type="entry name" value="PolY_HhH_motif"/>
</dbReference>
<evidence type="ECO:0000259" key="19">
    <source>
        <dbReference type="PROSITE" id="PS50173"/>
    </source>
</evidence>
<protein>
    <recommendedName>
        <fullName evidence="5">DNA-directed DNA polymerase</fullName>
        <ecNumber evidence="5">2.7.7.7</ecNumber>
    </recommendedName>
</protein>
<comment type="subunit">
    <text evidence="4">Monomer.</text>
</comment>
<evidence type="ECO:0000256" key="17">
    <source>
        <dbReference type="ARBA" id="ARBA00049244"/>
    </source>
</evidence>
<dbReference type="InterPro" id="IPR022880">
    <property type="entry name" value="DNApol_IV"/>
</dbReference>
<keyword evidence="8" id="KW-0808">Transferase</keyword>
<dbReference type="PROSITE" id="PS50173">
    <property type="entry name" value="UMUC"/>
    <property type="match status" value="1"/>
</dbReference>
<dbReference type="GO" id="GO:0009432">
    <property type="term" value="P:SOS response"/>
    <property type="evidence" value="ECO:0007669"/>
    <property type="project" value="TreeGrafter"/>
</dbReference>
<keyword evidence="15" id="KW-0238">DNA-binding</keyword>
<evidence type="ECO:0000313" key="21">
    <source>
        <dbReference type="EMBL" id="CAB4908826.1"/>
    </source>
</evidence>
<dbReference type="PANTHER" id="PTHR11076:SF33">
    <property type="entry name" value="DNA POLYMERASE KAPPA"/>
    <property type="match status" value="1"/>
</dbReference>
<evidence type="ECO:0000313" key="22">
    <source>
        <dbReference type="EMBL" id="CAB4986762.1"/>
    </source>
</evidence>
<evidence type="ECO:0000256" key="14">
    <source>
        <dbReference type="ARBA" id="ARBA00022932"/>
    </source>
</evidence>
<reference evidence="21" key="1">
    <citation type="submission" date="2020-05" db="EMBL/GenBank/DDBJ databases">
        <authorList>
            <person name="Chiriac C."/>
            <person name="Salcher M."/>
            <person name="Ghai R."/>
            <person name="Kavagutti S V."/>
        </authorList>
    </citation>
    <scope>NUCLEOTIDE SEQUENCE</scope>
</reference>
<dbReference type="GO" id="GO:0003684">
    <property type="term" value="F:damaged DNA binding"/>
    <property type="evidence" value="ECO:0007669"/>
    <property type="project" value="InterPro"/>
</dbReference>
<comment type="cofactor">
    <cofactor evidence="1">
        <name>Mg(2+)</name>
        <dbReference type="ChEBI" id="CHEBI:18420"/>
    </cofactor>
</comment>
<evidence type="ECO:0000256" key="9">
    <source>
        <dbReference type="ARBA" id="ARBA00022695"/>
    </source>
</evidence>
<dbReference type="EMBL" id="CAFBMM010000044">
    <property type="protein sequence ID" value="CAB4908826.1"/>
    <property type="molecule type" value="Genomic_DNA"/>
</dbReference>
<dbReference type="FunFam" id="3.40.1170.60:FF:000001">
    <property type="entry name" value="DNA polymerase IV"/>
    <property type="match status" value="1"/>
</dbReference>
<dbReference type="NCBIfam" id="NF002677">
    <property type="entry name" value="PRK02406.1"/>
    <property type="match status" value="1"/>
</dbReference>
<keyword evidence="7" id="KW-0963">Cytoplasm</keyword>
<evidence type="ECO:0000256" key="16">
    <source>
        <dbReference type="ARBA" id="ARBA00023204"/>
    </source>
</evidence>
<feature type="domain" description="UmuC" evidence="19">
    <location>
        <begin position="11"/>
        <end position="191"/>
    </location>
</feature>
<keyword evidence="11" id="KW-0479">Metal-binding</keyword>
<evidence type="ECO:0000256" key="18">
    <source>
        <dbReference type="SAM" id="MobiDB-lite"/>
    </source>
</evidence>
<dbReference type="EC" id="2.7.7.7" evidence="5"/>
<name>A0A6J7GPD9_9ZZZZ</name>
<keyword evidence="13" id="KW-0460">Magnesium</keyword>
<feature type="region of interest" description="Disordered" evidence="18">
    <location>
        <begin position="383"/>
        <end position="408"/>
    </location>
</feature>
<dbReference type="Pfam" id="PF11799">
    <property type="entry name" value="IMS_C"/>
    <property type="match status" value="1"/>
</dbReference>
<gene>
    <name evidence="20" type="ORF">UFOPK2683_00984</name>
    <name evidence="21" type="ORF">UFOPK3605_00960</name>
    <name evidence="22" type="ORF">UFOPK3897_01477</name>
    <name evidence="23" type="ORF">UFOPK4121_01159</name>
</gene>
<keyword evidence="16" id="KW-0234">DNA repair</keyword>
<keyword evidence="9" id="KW-0548">Nucleotidyltransferase</keyword>
<comment type="subcellular location">
    <subcellularLocation>
        <location evidence="2">Cytoplasm</location>
    </subcellularLocation>
</comment>
<sequence>MTTVSKDSPSILHVDLDAFFASVEQRENPEIRGLPVVVGGLGGRGVVAAASYEARKFGIRSAMSMAQAKQACPTAIFLAPRFDLYSEASHAVMEILGGFTPLVEPLSMDEAFLDVSGARRTLGDGLEIGQLLRARITATVGLTASVGIATSKSLAKIASEDAKPDGILVIEPGHEIEYLHALGVERLWGVGPVTREQLTKLGIITIGDLASRSLDETISILGPSQGNHLYRLAWNQDDREVVPNNSQKSISHEETFSVDISDRKLLEGKVRRLSDRVGERLRSQEAATRTITLKIRSHDFRTITRSRTLDQTTDRSFEIAQAAQRLLKTVDIGGGVRLIGVGAQIAVSDQGIQESLAFDGPPRGHLEVTLDAVRDRFGPGAVVSARDAVDSPDQAPKKRTKGGSKKTR</sequence>
<dbReference type="HAMAP" id="MF_01113">
    <property type="entry name" value="DNApol_IV"/>
    <property type="match status" value="1"/>
</dbReference>
<dbReference type="InterPro" id="IPR050116">
    <property type="entry name" value="DNA_polymerase-Y"/>
</dbReference>